<protein>
    <submittedName>
        <fullName evidence="6">Cytochrome c</fullName>
    </submittedName>
</protein>
<reference evidence="6 7" key="1">
    <citation type="submission" date="2021-03" db="EMBL/GenBank/DDBJ databases">
        <title>Assistant Professor.</title>
        <authorList>
            <person name="Huq M.A."/>
        </authorList>
    </citation>
    <scope>NUCLEOTIDE SEQUENCE [LARGE SCALE GENOMIC DNA]</scope>
    <source>
        <strain evidence="6 7">MAH-29</strain>
    </source>
</reference>
<keyword evidence="3 4" id="KW-0408">Iron</keyword>
<comment type="caution">
    <text evidence="6">The sequence shown here is derived from an EMBL/GenBank/DDBJ whole genome shotgun (WGS) entry which is preliminary data.</text>
</comment>
<accession>A0ABS3YX87</accession>
<sequence>MKIALFVFWGIVVFIACNNPTTNNKSTLSTESAGENEEVTIVLEKVLDSPARNSIKVNVDYDQYFKSPKKYLGFSLRPLLDAAWKTAAFDTTHAMVLFECKDGYNPIMDLSKIYGPAQGYIVFKDLDQPDTKNWPDSLSQHFSPYYLVWDKVKKEDKSFFWPYGLTTIRLIPEKEKYRLIQPDSSDAAYPGYITFRDNCMKCHSINKIGGSFGPEFNLPKNITEYRDEKQLIAFAKAPASFRYNSRMPAMTSLSDKEFENIILYLKYMKEHKRDH</sequence>
<keyword evidence="2 4" id="KW-0479">Metal-binding</keyword>
<name>A0ABS3YX87_9BACT</name>
<evidence type="ECO:0000256" key="1">
    <source>
        <dbReference type="ARBA" id="ARBA00022617"/>
    </source>
</evidence>
<evidence type="ECO:0000259" key="5">
    <source>
        <dbReference type="PROSITE" id="PS51007"/>
    </source>
</evidence>
<feature type="domain" description="Cytochrome c" evidence="5">
    <location>
        <begin position="186"/>
        <end position="269"/>
    </location>
</feature>
<evidence type="ECO:0000256" key="3">
    <source>
        <dbReference type="ARBA" id="ARBA00023004"/>
    </source>
</evidence>
<dbReference type="Pfam" id="PF00034">
    <property type="entry name" value="Cytochrom_C"/>
    <property type="match status" value="1"/>
</dbReference>
<dbReference type="SUPFAM" id="SSF46626">
    <property type="entry name" value="Cytochrome c"/>
    <property type="match status" value="1"/>
</dbReference>
<dbReference type="Gene3D" id="1.10.760.10">
    <property type="entry name" value="Cytochrome c-like domain"/>
    <property type="match status" value="1"/>
</dbReference>
<dbReference type="PROSITE" id="PS51257">
    <property type="entry name" value="PROKAR_LIPOPROTEIN"/>
    <property type="match status" value="1"/>
</dbReference>
<dbReference type="PROSITE" id="PS51007">
    <property type="entry name" value="CYTC"/>
    <property type="match status" value="1"/>
</dbReference>
<evidence type="ECO:0000313" key="6">
    <source>
        <dbReference type="EMBL" id="MBO9202030.1"/>
    </source>
</evidence>
<evidence type="ECO:0000256" key="2">
    <source>
        <dbReference type="ARBA" id="ARBA00022723"/>
    </source>
</evidence>
<evidence type="ECO:0000313" key="7">
    <source>
        <dbReference type="Proteomes" id="UP000677244"/>
    </source>
</evidence>
<evidence type="ECO:0000256" key="4">
    <source>
        <dbReference type="PROSITE-ProRule" id="PRU00433"/>
    </source>
</evidence>
<dbReference type="InterPro" id="IPR036909">
    <property type="entry name" value="Cyt_c-like_dom_sf"/>
</dbReference>
<gene>
    <name evidence="6" type="ORF">J7I42_17225</name>
</gene>
<proteinExistence type="predicted"/>
<keyword evidence="7" id="KW-1185">Reference proteome</keyword>
<dbReference type="RefSeq" id="WP_209140083.1">
    <property type="nucleotide sequence ID" value="NZ_JAGHKO010000004.1"/>
</dbReference>
<keyword evidence="1 4" id="KW-0349">Heme</keyword>
<organism evidence="6 7">
    <name type="scientific">Niastella soli</name>
    <dbReference type="NCBI Taxonomy" id="2821487"/>
    <lineage>
        <taxon>Bacteria</taxon>
        <taxon>Pseudomonadati</taxon>
        <taxon>Bacteroidota</taxon>
        <taxon>Chitinophagia</taxon>
        <taxon>Chitinophagales</taxon>
        <taxon>Chitinophagaceae</taxon>
        <taxon>Niastella</taxon>
    </lineage>
</organism>
<dbReference type="InterPro" id="IPR009056">
    <property type="entry name" value="Cyt_c-like_dom"/>
</dbReference>
<dbReference type="EMBL" id="JAGHKO010000004">
    <property type="protein sequence ID" value="MBO9202030.1"/>
    <property type="molecule type" value="Genomic_DNA"/>
</dbReference>
<dbReference type="Proteomes" id="UP000677244">
    <property type="component" value="Unassembled WGS sequence"/>
</dbReference>